<dbReference type="AlphaFoldDB" id="A0AAD9JUJ5"/>
<dbReference type="InterPro" id="IPR050532">
    <property type="entry name" value="Globin-like_OT"/>
</dbReference>
<dbReference type="EMBL" id="JAODUO010001793">
    <property type="protein sequence ID" value="KAK2158490.1"/>
    <property type="molecule type" value="Genomic_DNA"/>
</dbReference>
<keyword evidence="5" id="KW-0408">Iron</keyword>
<proteinExistence type="inferred from homology"/>
<dbReference type="GO" id="GO:0005344">
    <property type="term" value="F:oxygen carrier activity"/>
    <property type="evidence" value="ECO:0007669"/>
    <property type="project" value="UniProtKB-KW"/>
</dbReference>
<feature type="domain" description="Globin" evidence="8">
    <location>
        <begin position="53"/>
        <end position="201"/>
    </location>
</feature>
<dbReference type="Pfam" id="PF00042">
    <property type="entry name" value="Globin"/>
    <property type="match status" value="1"/>
</dbReference>
<evidence type="ECO:0000313" key="10">
    <source>
        <dbReference type="Proteomes" id="UP001209878"/>
    </source>
</evidence>
<feature type="compositionally biased region" description="Low complexity" evidence="7">
    <location>
        <begin position="34"/>
        <end position="43"/>
    </location>
</feature>
<dbReference type="CDD" id="cd01040">
    <property type="entry name" value="Mb-like"/>
    <property type="match status" value="1"/>
</dbReference>
<accession>A0AAD9JUJ5</accession>
<comment type="caution">
    <text evidence="9">The sequence shown here is derived from an EMBL/GenBank/DDBJ whole genome shotgun (WGS) entry which is preliminary data.</text>
</comment>
<evidence type="ECO:0000259" key="8">
    <source>
        <dbReference type="PROSITE" id="PS01033"/>
    </source>
</evidence>
<dbReference type="PANTHER" id="PTHR46458">
    <property type="entry name" value="BLR2807 PROTEIN"/>
    <property type="match status" value="1"/>
</dbReference>
<name>A0AAD9JUJ5_RIDPI</name>
<keyword evidence="10" id="KW-1185">Reference proteome</keyword>
<dbReference type="GO" id="GO:0019825">
    <property type="term" value="F:oxygen binding"/>
    <property type="evidence" value="ECO:0007669"/>
    <property type="project" value="InterPro"/>
</dbReference>
<keyword evidence="2 6" id="KW-0349">Heme</keyword>
<dbReference type="InterPro" id="IPR000971">
    <property type="entry name" value="Globin"/>
</dbReference>
<dbReference type="GO" id="GO:0046872">
    <property type="term" value="F:metal ion binding"/>
    <property type="evidence" value="ECO:0007669"/>
    <property type="project" value="UniProtKB-KW"/>
</dbReference>
<dbReference type="InterPro" id="IPR044399">
    <property type="entry name" value="Mb-like_M"/>
</dbReference>
<sequence length="213" mass="24670">MGCSSSLATQQPGTGFVKVFRRGQQQQLLLQHQQDNKLQQQQQENEESPGTTVLDSQQRQIVQDTWVQLQPQRANIGKQVFLRIFEVEPRVKTAFKLGSTWGDSLINNTTFQKHATRFVDTIGYVVDNVDHLQTEGDPYVLAIGADHRDRDGFSVRYFDVFVKSLMFVWQQELKEDFTPETRDAWETLFEYMAQKTKAGYDIAMKGKDRERQT</sequence>
<keyword evidence="3 6" id="KW-0561">Oxygen transport</keyword>
<gene>
    <name evidence="9" type="ORF">NP493_1793g00019</name>
</gene>
<comment type="similarity">
    <text evidence="6">Belongs to the globin family.</text>
</comment>
<keyword evidence="1 6" id="KW-0813">Transport</keyword>
<keyword evidence="4" id="KW-0479">Metal-binding</keyword>
<dbReference type="Gene3D" id="1.10.490.10">
    <property type="entry name" value="Globins"/>
    <property type="match status" value="1"/>
</dbReference>
<dbReference type="SUPFAM" id="SSF46458">
    <property type="entry name" value="Globin-like"/>
    <property type="match status" value="1"/>
</dbReference>
<evidence type="ECO:0000256" key="1">
    <source>
        <dbReference type="ARBA" id="ARBA00022448"/>
    </source>
</evidence>
<protein>
    <recommendedName>
        <fullName evidence="8">Globin domain-containing protein</fullName>
    </recommendedName>
</protein>
<dbReference type="InterPro" id="IPR009050">
    <property type="entry name" value="Globin-like_sf"/>
</dbReference>
<reference evidence="9" key="1">
    <citation type="journal article" date="2023" name="Mol. Biol. Evol.">
        <title>Third-Generation Sequencing Reveals the Adaptive Role of the Epigenome in Three Deep-Sea Polychaetes.</title>
        <authorList>
            <person name="Perez M."/>
            <person name="Aroh O."/>
            <person name="Sun Y."/>
            <person name="Lan Y."/>
            <person name="Juniper S.K."/>
            <person name="Young C.R."/>
            <person name="Angers B."/>
            <person name="Qian P.Y."/>
        </authorList>
    </citation>
    <scope>NUCLEOTIDE SEQUENCE</scope>
    <source>
        <strain evidence="9">R07B-5</strain>
    </source>
</reference>
<evidence type="ECO:0000313" key="9">
    <source>
        <dbReference type="EMBL" id="KAK2158490.1"/>
    </source>
</evidence>
<evidence type="ECO:0000256" key="4">
    <source>
        <dbReference type="ARBA" id="ARBA00022723"/>
    </source>
</evidence>
<evidence type="ECO:0000256" key="5">
    <source>
        <dbReference type="ARBA" id="ARBA00023004"/>
    </source>
</evidence>
<dbReference type="InterPro" id="IPR012292">
    <property type="entry name" value="Globin/Proto"/>
</dbReference>
<feature type="region of interest" description="Disordered" evidence="7">
    <location>
        <begin position="34"/>
        <end position="55"/>
    </location>
</feature>
<evidence type="ECO:0000256" key="6">
    <source>
        <dbReference type="RuleBase" id="RU000356"/>
    </source>
</evidence>
<evidence type="ECO:0000256" key="2">
    <source>
        <dbReference type="ARBA" id="ARBA00022617"/>
    </source>
</evidence>
<dbReference type="GO" id="GO:0020037">
    <property type="term" value="F:heme binding"/>
    <property type="evidence" value="ECO:0007669"/>
    <property type="project" value="InterPro"/>
</dbReference>
<dbReference type="PROSITE" id="PS01033">
    <property type="entry name" value="GLOBIN"/>
    <property type="match status" value="1"/>
</dbReference>
<evidence type="ECO:0000256" key="7">
    <source>
        <dbReference type="SAM" id="MobiDB-lite"/>
    </source>
</evidence>
<organism evidence="9 10">
    <name type="scientific">Ridgeia piscesae</name>
    <name type="common">Tubeworm</name>
    <dbReference type="NCBI Taxonomy" id="27915"/>
    <lineage>
        <taxon>Eukaryota</taxon>
        <taxon>Metazoa</taxon>
        <taxon>Spiralia</taxon>
        <taxon>Lophotrochozoa</taxon>
        <taxon>Annelida</taxon>
        <taxon>Polychaeta</taxon>
        <taxon>Sedentaria</taxon>
        <taxon>Canalipalpata</taxon>
        <taxon>Sabellida</taxon>
        <taxon>Siboglinidae</taxon>
        <taxon>Ridgeia</taxon>
    </lineage>
</organism>
<evidence type="ECO:0000256" key="3">
    <source>
        <dbReference type="ARBA" id="ARBA00022621"/>
    </source>
</evidence>
<dbReference type="Proteomes" id="UP001209878">
    <property type="component" value="Unassembled WGS sequence"/>
</dbReference>
<dbReference type="PANTHER" id="PTHR46458:SF1">
    <property type="entry name" value="GEO09476P1"/>
    <property type="match status" value="1"/>
</dbReference>